<evidence type="ECO:0000256" key="1">
    <source>
        <dbReference type="SAM" id="MobiDB-lite"/>
    </source>
</evidence>
<reference evidence="3" key="1">
    <citation type="submission" date="2023-01" db="EMBL/GenBank/DDBJ databases">
        <title>Metagenome sequencing of chrysophaentin producing Chrysophaeum taylorii.</title>
        <authorList>
            <person name="Davison J."/>
            <person name="Bewley C."/>
        </authorList>
    </citation>
    <scope>NUCLEOTIDE SEQUENCE</scope>
    <source>
        <strain evidence="3">NIES-1699</strain>
    </source>
</reference>
<organism evidence="3 4">
    <name type="scientific">Chrysophaeum taylorii</name>
    <dbReference type="NCBI Taxonomy" id="2483200"/>
    <lineage>
        <taxon>Eukaryota</taxon>
        <taxon>Sar</taxon>
        <taxon>Stramenopiles</taxon>
        <taxon>Ochrophyta</taxon>
        <taxon>Pelagophyceae</taxon>
        <taxon>Pelagomonadales</taxon>
        <taxon>Pelagomonadaceae</taxon>
        <taxon>Chrysophaeum</taxon>
    </lineage>
</organism>
<comment type="caution">
    <text evidence="3">The sequence shown here is derived from an EMBL/GenBank/DDBJ whole genome shotgun (WGS) entry which is preliminary data.</text>
</comment>
<dbReference type="AlphaFoldDB" id="A0AAD7UDF4"/>
<evidence type="ECO:0000259" key="2">
    <source>
        <dbReference type="Pfam" id="PF14655"/>
    </source>
</evidence>
<dbReference type="InterPro" id="IPR026059">
    <property type="entry name" value="Rab3GAP2"/>
</dbReference>
<name>A0AAD7UDF4_9STRA</name>
<feature type="region of interest" description="Disordered" evidence="1">
    <location>
        <begin position="7"/>
        <end position="27"/>
    </location>
</feature>
<keyword evidence="4" id="KW-1185">Reference proteome</keyword>
<dbReference type="InterPro" id="IPR032839">
    <property type="entry name" value="RAB3GAP_N"/>
</dbReference>
<dbReference type="EMBL" id="JAQMWT010000412">
    <property type="protein sequence ID" value="KAJ8601643.1"/>
    <property type="molecule type" value="Genomic_DNA"/>
</dbReference>
<dbReference type="Pfam" id="PF14655">
    <property type="entry name" value="RAB3GAP2_N"/>
    <property type="match status" value="1"/>
</dbReference>
<proteinExistence type="predicted"/>
<evidence type="ECO:0000313" key="4">
    <source>
        <dbReference type="Proteomes" id="UP001230188"/>
    </source>
</evidence>
<dbReference type="PANTHER" id="PTHR12472:SF0">
    <property type="entry name" value="RAB3 GTPASE-ACTIVATING PROTEIN NON-CATALYTIC SUBUNIT"/>
    <property type="match status" value="1"/>
</dbReference>
<gene>
    <name evidence="3" type="ORF">CTAYLR_009827</name>
</gene>
<protein>
    <recommendedName>
        <fullName evidence="2">Rab3-GAP regulatory subunit N-terminal domain-containing protein</fullName>
    </recommendedName>
</protein>
<dbReference type="SUPFAM" id="SSF63829">
    <property type="entry name" value="Calcium-dependent phosphotriesterase"/>
    <property type="match status" value="1"/>
</dbReference>
<sequence>MDYYWRFDVSPPQQQQQQQQQTEEAAADRRVAWTSRDAVHLSSSSSSSSSLVIRVEQRVTAVAWLDSSRVVVGDAEGVVRVFDDAGVFLWAATLKQGEAVDEVVGRTCRCGRYAGFLGNESFERRRLLPAGTAGAAFVGETSAIAVGSKPAIAACSWPGARGWLFKEEFETCGTFAILDDARKGRSVVASADGRLCAVGDDIGRVLLVDAKVGRVVRVWKGVRDAECSFVAGCLALLAPRRATLRLFRMRFGGVVAAFKLRPATWRLAGPYVAAAAMMEEEDVRVARIEVPSTLRGRVLAPSGRDAKSSREFKAALRRSDLASALAAFAEMTDLHARARALDEAARTEDNPAILQALVEAATLDPRLGAEALAAAGPFEAWRLVRSMSSSCEEEVVDETRRGDEEALAWLDAAPPEARSALDEAAEACLASTLRELEISATVAREIAAAAAESPKDNNRSAATFYRGALVWRALFTSGEEERWRRAVGSTFCRLESDATLVPASVAAPALAAAADTFVRTLLSPLAASDVFGLRDLAAAEEALGLSRPERCRLCVSWLASLDAKTARRVVSGPVLSRWLKDVVVDETCSRAALEPIVEARLDTTRPARILALVSVAFDVVSKLAESREAKTYGQTAAVDPRWGLDALAAARHELRVVALLRLGPPRASATARDLDSGNVLVADLVAADAAAAACAPNTHPPLHDDRAVAVAVATRRDRGWAHACFPDLDPDALRCSHALATLSEENATSLVDAARQLSRVIATRDDRRLRAVALAAATVAWRRVASRLLSAAMRPDAHHLPVDDDDDGAAPTAPALVDACATLIDLFVDAESRGDLEPLPDVARFLESGGSVFSSAGAAAGGGGDDDVWPRRDLGPRLGEAWAHYEARPPCAARVRQLHALKRCLRLALDSDLPLSCVADRFGLAERSSDHLLELETPPRDDVAAFADLAEAALKDAVSDPSKAQALRLSACRHLL</sequence>
<feature type="domain" description="Rab3-GAP regulatory subunit N-terminal" evidence="2">
    <location>
        <begin position="175"/>
        <end position="231"/>
    </location>
</feature>
<accession>A0AAD7UDF4</accession>
<dbReference type="Proteomes" id="UP001230188">
    <property type="component" value="Unassembled WGS sequence"/>
</dbReference>
<evidence type="ECO:0000313" key="3">
    <source>
        <dbReference type="EMBL" id="KAJ8601643.1"/>
    </source>
</evidence>
<dbReference type="PANTHER" id="PTHR12472">
    <property type="entry name" value="RAB3-GAP REGULATORY DOMAIN"/>
    <property type="match status" value="1"/>
</dbReference>